<proteinExistence type="predicted"/>
<dbReference type="InterPro" id="IPR016181">
    <property type="entry name" value="Acyl_CoA_acyltransferase"/>
</dbReference>
<dbReference type="AlphaFoldDB" id="X1PEM3"/>
<gene>
    <name evidence="1" type="ORF">S06H3_26491</name>
</gene>
<accession>X1PEM3</accession>
<reference evidence="1" key="1">
    <citation type="journal article" date="2014" name="Front. Microbiol.">
        <title>High frequency of phylogenetically diverse reductive dehalogenase-homologous genes in deep subseafloor sedimentary metagenomes.</title>
        <authorList>
            <person name="Kawai M."/>
            <person name="Futagami T."/>
            <person name="Toyoda A."/>
            <person name="Takaki Y."/>
            <person name="Nishi S."/>
            <person name="Hori S."/>
            <person name="Arai W."/>
            <person name="Tsubouchi T."/>
            <person name="Morono Y."/>
            <person name="Uchiyama I."/>
            <person name="Ito T."/>
            <person name="Fujiyama A."/>
            <person name="Inagaki F."/>
            <person name="Takami H."/>
        </authorList>
    </citation>
    <scope>NUCLEOTIDE SEQUENCE</scope>
    <source>
        <strain evidence="1">Expedition CK06-06</strain>
    </source>
</reference>
<name>X1PEM3_9ZZZZ</name>
<evidence type="ECO:0000313" key="1">
    <source>
        <dbReference type="EMBL" id="GAI29364.1"/>
    </source>
</evidence>
<evidence type="ECO:0008006" key="2">
    <source>
        <dbReference type="Google" id="ProtNLM"/>
    </source>
</evidence>
<dbReference type="Gene3D" id="3.40.630.30">
    <property type="match status" value="1"/>
</dbReference>
<comment type="caution">
    <text evidence="1">The sequence shown here is derived from an EMBL/GenBank/DDBJ whole genome shotgun (WGS) entry which is preliminary data.</text>
</comment>
<dbReference type="SUPFAM" id="SSF55729">
    <property type="entry name" value="Acyl-CoA N-acyltransferases (Nat)"/>
    <property type="match status" value="1"/>
</dbReference>
<dbReference type="EMBL" id="BARV01015316">
    <property type="protein sequence ID" value="GAI29364.1"/>
    <property type="molecule type" value="Genomic_DNA"/>
</dbReference>
<sequence>MKKKIRVREARWEDLPGILEVENKAWPEKLRANRQVYEFRLKTFPEGVLVATIEGKIEGVVVTQRVLHQIVEQVRSWNEITDGGRIQKTHNPEGDTLYGVNLSVSPVAARRVATALLETMGKKAIINNIKQIVLGGRIPGFKRYFEKYCHQHKLSHLSEKQKDKIAEHYINN</sequence>
<organism evidence="1">
    <name type="scientific">marine sediment metagenome</name>
    <dbReference type="NCBI Taxonomy" id="412755"/>
    <lineage>
        <taxon>unclassified sequences</taxon>
        <taxon>metagenomes</taxon>
        <taxon>ecological metagenomes</taxon>
    </lineage>
</organism>
<protein>
    <recommendedName>
        <fullName evidence="2">N-acetyltransferase domain-containing protein</fullName>
    </recommendedName>
</protein>